<gene>
    <name evidence="1" type="ORF">CSAL01_02333</name>
</gene>
<organism evidence="1 2">
    <name type="scientific">Colletotrichum salicis</name>
    <dbReference type="NCBI Taxonomy" id="1209931"/>
    <lineage>
        <taxon>Eukaryota</taxon>
        <taxon>Fungi</taxon>
        <taxon>Dikarya</taxon>
        <taxon>Ascomycota</taxon>
        <taxon>Pezizomycotina</taxon>
        <taxon>Sordariomycetes</taxon>
        <taxon>Hypocreomycetidae</taxon>
        <taxon>Glomerellales</taxon>
        <taxon>Glomerellaceae</taxon>
        <taxon>Colletotrichum</taxon>
        <taxon>Colletotrichum acutatum species complex</taxon>
    </lineage>
</organism>
<sequence length="380" mass="42656">MPPRLNWKDTVHSAGASPVVTLNQAHLVFRRQGWQRRDWRRFHFYPDPCPPASNSHYPPRGPLFVKPFQWDTKHRAASMTISTTVSHKELYPLGINVHGIQERGPPSYLTTNQHKTFHSLVDYKNSTTTTTNTITASHLTSGFMCPPRDNGGLFHFFSHLWWGHQLKIRRQLTKAHGITTPPGPAHPAHCWAVARHLGTNYHVFMTSTNKQQADWARNTDTAVLFPASASPPPQVFAPPRFPTWGGEAKPGKPRDLEHPLGHHVSVPKFLLRGDMALSVQFCWQLPHINKAALANCSLDYGAFARFLVQDSRESGFNSSTCDDTTCRLRIMPLHCIKKRGRKLLRGALGDGLPSSLNSLESQSAAALLPRTKCNKLSRIK</sequence>
<dbReference type="Proteomes" id="UP000070121">
    <property type="component" value="Unassembled WGS sequence"/>
</dbReference>
<accession>A0A135UL65</accession>
<comment type="caution">
    <text evidence="1">The sequence shown here is derived from an EMBL/GenBank/DDBJ whole genome shotgun (WGS) entry which is preliminary data.</text>
</comment>
<reference evidence="1 2" key="1">
    <citation type="submission" date="2014-02" db="EMBL/GenBank/DDBJ databases">
        <title>The genome sequence of Colletotrichum salicis CBS 607.94.</title>
        <authorList>
            <person name="Baroncelli R."/>
            <person name="Thon M.R."/>
        </authorList>
    </citation>
    <scope>NUCLEOTIDE SEQUENCE [LARGE SCALE GENOMIC DNA]</scope>
    <source>
        <strain evidence="1 2">CBS 607.94</strain>
    </source>
</reference>
<dbReference type="AlphaFoldDB" id="A0A135UL65"/>
<evidence type="ECO:0000313" key="2">
    <source>
        <dbReference type="Proteomes" id="UP000070121"/>
    </source>
</evidence>
<proteinExistence type="predicted"/>
<dbReference type="EMBL" id="JFFI01001317">
    <property type="protein sequence ID" value="KXH61136.1"/>
    <property type="molecule type" value="Genomic_DNA"/>
</dbReference>
<protein>
    <submittedName>
        <fullName evidence="1">Uncharacterized protein</fullName>
    </submittedName>
</protein>
<name>A0A135UL65_9PEZI</name>
<keyword evidence="2" id="KW-1185">Reference proteome</keyword>
<evidence type="ECO:0000313" key="1">
    <source>
        <dbReference type="EMBL" id="KXH61136.1"/>
    </source>
</evidence>